<proteinExistence type="predicted"/>
<accession>A0AAE7TG21</accession>
<dbReference type="GO" id="GO:0016787">
    <property type="term" value="F:hydrolase activity"/>
    <property type="evidence" value="ECO:0007669"/>
    <property type="project" value="UniProtKB-KW"/>
</dbReference>
<name>A0AAE7TG21_9BRAD</name>
<dbReference type="KEGG" id="barh:WN72_12515"/>
<keyword evidence="2" id="KW-0378">Hydrolase</keyword>
<dbReference type="AlphaFoldDB" id="A0AAE7TG21"/>
<evidence type="ECO:0000313" key="3">
    <source>
        <dbReference type="Proteomes" id="UP000594015"/>
    </source>
</evidence>
<dbReference type="PRINTS" id="PR00111">
    <property type="entry name" value="ABHYDROLASE"/>
</dbReference>
<evidence type="ECO:0000259" key="1">
    <source>
        <dbReference type="Pfam" id="PF12697"/>
    </source>
</evidence>
<dbReference type="InterPro" id="IPR029058">
    <property type="entry name" value="AB_hydrolase_fold"/>
</dbReference>
<dbReference type="Pfam" id="PF12697">
    <property type="entry name" value="Abhydrolase_6"/>
    <property type="match status" value="1"/>
</dbReference>
<dbReference type="Proteomes" id="UP000594015">
    <property type="component" value="Chromosome"/>
</dbReference>
<sequence length="284" mass="32240">MKTVDQLDEHWRLQNRFDFRGHSIAWDCIGNGPPAVLLHGTPFSSVEWRRIAPLLAQERRVYYFDMLGYGRSDMPNADVSRGIQNRLFAALYEHWGIGTPDIVAHDFGGSTALRGHLLDGLEYRSLTLIDPVAISPQGSALVQSAKQHEDVFSNLPAYVHEAILHAYIDGAVAKALRTSDMSLYLRPWLGDEGQKAFWRQIAQMDDKYTQEIEWRYREMRCPVTLIWGEEDEWCPLSDGEELSRRLSAPLMIVSGAKHLVQEDAPKAVIAGVTRFWRADVRCGS</sequence>
<gene>
    <name evidence="2" type="ORF">WN72_12515</name>
</gene>
<dbReference type="SUPFAM" id="SSF53474">
    <property type="entry name" value="alpha/beta-Hydrolases"/>
    <property type="match status" value="1"/>
</dbReference>
<dbReference type="InterPro" id="IPR000073">
    <property type="entry name" value="AB_hydrolase_1"/>
</dbReference>
<dbReference type="PANTHER" id="PTHR43689:SF8">
    <property type="entry name" value="ALPHA_BETA-HYDROLASES SUPERFAMILY PROTEIN"/>
    <property type="match status" value="1"/>
</dbReference>
<dbReference type="Gene3D" id="3.40.50.1820">
    <property type="entry name" value="alpha/beta hydrolase"/>
    <property type="match status" value="1"/>
</dbReference>
<dbReference type="RefSeq" id="WP_092218108.1">
    <property type="nucleotide sequence ID" value="NZ_CP030050.1"/>
</dbReference>
<dbReference type="PANTHER" id="PTHR43689">
    <property type="entry name" value="HYDROLASE"/>
    <property type="match status" value="1"/>
</dbReference>
<reference evidence="2 3" key="1">
    <citation type="submission" date="2018-06" db="EMBL/GenBank/DDBJ databases">
        <title>Comparative genomics of Bradyrhizobium nodulating Arachidis hypogaea.</title>
        <authorList>
            <person name="Li Y."/>
        </authorList>
    </citation>
    <scope>NUCLEOTIDE SEQUENCE [LARGE SCALE GENOMIC DNA]</scope>
    <source>
        <strain evidence="2 3">CCBAU 051107</strain>
    </source>
</reference>
<protein>
    <submittedName>
        <fullName evidence="2">Alpha/beta hydrolase</fullName>
    </submittedName>
</protein>
<evidence type="ECO:0000313" key="2">
    <source>
        <dbReference type="EMBL" id="QOZ67045.1"/>
    </source>
</evidence>
<organism evidence="2 3">
    <name type="scientific">Bradyrhizobium arachidis</name>
    <dbReference type="NCBI Taxonomy" id="858423"/>
    <lineage>
        <taxon>Bacteria</taxon>
        <taxon>Pseudomonadati</taxon>
        <taxon>Pseudomonadota</taxon>
        <taxon>Alphaproteobacteria</taxon>
        <taxon>Hyphomicrobiales</taxon>
        <taxon>Nitrobacteraceae</taxon>
        <taxon>Bradyrhizobium</taxon>
    </lineage>
</organism>
<feature type="domain" description="AB hydrolase-1" evidence="1">
    <location>
        <begin position="36"/>
        <end position="270"/>
    </location>
</feature>
<dbReference type="EMBL" id="CP030050">
    <property type="protein sequence ID" value="QOZ67045.1"/>
    <property type="molecule type" value="Genomic_DNA"/>
</dbReference>